<protein>
    <submittedName>
        <fullName evidence="1">Uncharacterized protein</fullName>
    </submittedName>
</protein>
<dbReference type="Proteomes" id="UP001163321">
    <property type="component" value="Chromosome 1"/>
</dbReference>
<sequence length="62" mass="6948">MVQNQKCFILQSCKMKHFYHFITKRTCSVVVASDKDGYSDVINSLIGNGSMRVIGRATLLHG</sequence>
<comment type="caution">
    <text evidence="1">The sequence shown here is derived from an EMBL/GenBank/DDBJ whole genome shotgun (WGS) entry which is preliminary data.</text>
</comment>
<gene>
    <name evidence="1" type="ORF">PsorP6_001381</name>
</gene>
<name>A0ACC0WT03_9STRA</name>
<dbReference type="EMBL" id="CM047580">
    <property type="protein sequence ID" value="KAI9921091.1"/>
    <property type="molecule type" value="Genomic_DNA"/>
</dbReference>
<accession>A0ACC0WT03</accession>
<evidence type="ECO:0000313" key="1">
    <source>
        <dbReference type="EMBL" id="KAI9921091.1"/>
    </source>
</evidence>
<keyword evidence="2" id="KW-1185">Reference proteome</keyword>
<proteinExistence type="predicted"/>
<evidence type="ECO:0000313" key="2">
    <source>
        <dbReference type="Proteomes" id="UP001163321"/>
    </source>
</evidence>
<organism evidence="1 2">
    <name type="scientific">Peronosclerospora sorghi</name>
    <dbReference type="NCBI Taxonomy" id="230839"/>
    <lineage>
        <taxon>Eukaryota</taxon>
        <taxon>Sar</taxon>
        <taxon>Stramenopiles</taxon>
        <taxon>Oomycota</taxon>
        <taxon>Peronosporomycetes</taxon>
        <taxon>Peronosporales</taxon>
        <taxon>Peronosporaceae</taxon>
        <taxon>Peronosclerospora</taxon>
    </lineage>
</organism>
<reference evidence="1 2" key="1">
    <citation type="journal article" date="2022" name="bioRxiv">
        <title>The genome of the oomycete Peronosclerospora sorghi, a cosmopolitan pathogen of maize and sorghum, is inflated with dispersed pseudogenes.</title>
        <authorList>
            <person name="Fletcher K."/>
            <person name="Martin F."/>
            <person name="Isakeit T."/>
            <person name="Cavanaugh K."/>
            <person name="Magill C."/>
            <person name="Michelmore R."/>
        </authorList>
    </citation>
    <scope>NUCLEOTIDE SEQUENCE [LARGE SCALE GENOMIC DNA]</scope>
    <source>
        <strain evidence="1">P6</strain>
    </source>
</reference>